<evidence type="ECO:0000256" key="12">
    <source>
        <dbReference type="SAM" id="MobiDB-lite"/>
    </source>
</evidence>
<feature type="transmembrane region" description="Helical" evidence="13">
    <location>
        <begin position="193"/>
        <end position="216"/>
    </location>
</feature>
<feature type="transmembrane region" description="Helical" evidence="13">
    <location>
        <begin position="39"/>
        <end position="58"/>
    </location>
</feature>
<keyword evidence="5 13" id="KW-1133">Transmembrane helix</keyword>
<evidence type="ECO:0000256" key="5">
    <source>
        <dbReference type="ARBA" id="ARBA00022989"/>
    </source>
</evidence>
<keyword evidence="2" id="KW-1003">Cell membrane</keyword>
<dbReference type="GO" id="GO:0006784">
    <property type="term" value="P:heme A biosynthetic process"/>
    <property type="evidence" value="ECO:0007669"/>
    <property type="project" value="InterPro"/>
</dbReference>
<evidence type="ECO:0000256" key="11">
    <source>
        <dbReference type="ARBA" id="ARBA00023444"/>
    </source>
</evidence>
<keyword evidence="8" id="KW-0350">Heme biosynthesis</keyword>
<name>A0AAV5G7A5_CORAM</name>
<evidence type="ECO:0000256" key="6">
    <source>
        <dbReference type="ARBA" id="ARBA00023002"/>
    </source>
</evidence>
<organism evidence="14 15">
    <name type="scientific">Corynebacterium ammoniagenes</name>
    <name type="common">Brevibacterium ammoniagenes</name>
    <dbReference type="NCBI Taxonomy" id="1697"/>
    <lineage>
        <taxon>Bacteria</taxon>
        <taxon>Bacillati</taxon>
        <taxon>Actinomycetota</taxon>
        <taxon>Actinomycetes</taxon>
        <taxon>Mycobacteriales</taxon>
        <taxon>Corynebacteriaceae</taxon>
        <taxon>Corynebacterium</taxon>
    </lineage>
</organism>
<keyword evidence="10" id="KW-1015">Disulfide bond</keyword>
<feature type="compositionally biased region" description="Basic residues" evidence="12">
    <location>
        <begin position="342"/>
        <end position="351"/>
    </location>
</feature>
<evidence type="ECO:0000256" key="9">
    <source>
        <dbReference type="ARBA" id="ARBA00023136"/>
    </source>
</evidence>
<comment type="subcellular location">
    <subcellularLocation>
        <location evidence="1">Membrane</location>
        <topology evidence="1">Multi-pass membrane protein</topology>
    </subcellularLocation>
</comment>
<feature type="transmembrane region" description="Helical" evidence="13">
    <location>
        <begin position="297"/>
        <end position="318"/>
    </location>
</feature>
<keyword evidence="7" id="KW-0408">Iron</keyword>
<dbReference type="Pfam" id="PF02628">
    <property type="entry name" value="COX15-CtaA"/>
    <property type="match status" value="1"/>
</dbReference>
<dbReference type="RefSeq" id="WP_236163725.1">
    <property type="nucleotide sequence ID" value="NZ_BQKK01000001.1"/>
</dbReference>
<feature type="region of interest" description="Disordered" evidence="12">
    <location>
        <begin position="1"/>
        <end position="22"/>
    </location>
</feature>
<keyword evidence="6" id="KW-0560">Oxidoreductase</keyword>
<feature type="transmembrane region" description="Helical" evidence="13">
    <location>
        <begin position="271"/>
        <end position="291"/>
    </location>
</feature>
<dbReference type="Proteomes" id="UP001054925">
    <property type="component" value="Unassembled WGS sequence"/>
</dbReference>
<evidence type="ECO:0000256" key="2">
    <source>
        <dbReference type="ARBA" id="ARBA00022475"/>
    </source>
</evidence>
<dbReference type="PANTHER" id="PTHR35457">
    <property type="entry name" value="HEME A SYNTHASE"/>
    <property type="match status" value="1"/>
</dbReference>
<dbReference type="EMBL" id="BQKK01000001">
    <property type="protein sequence ID" value="GJN42514.1"/>
    <property type="molecule type" value="Genomic_DNA"/>
</dbReference>
<reference evidence="14" key="1">
    <citation type="submission" date="2021-12" db="EMBL/GenBank/DDBJ databases">
        <title>Draft genome sequence of Corynebacterium ammoniagenes strain T-723.</title>
        <authorList>
            <person name="Matsuzawa M."/>
            <person name="Hiratani M."/>
            <person name="Abe I."/>
            <person name="Tsuji Y."/>
            <person name="Nakamura J."/>
        </authorList>
    </citation>
    <scope>NUCLEOTIDE SEQUENCE</scope>
    <source>
        <strain evidence="14">T-723</strain>
    </source>
</reference>
<evidence type="ECO:0000256" key="7">
    <source>
        <dbReference type="ARBA" id="ARBA00023004"/>
    </source>
</evidence>
<comment type="pathway">
    <text evidence="11">Porphyrin-containing compound metabolism.</text>
</comment>
<gene>
    <name evidence="14" type="ORF">CAT723_09930</name>
</gene>
<dbReference type="InterPro" id="IPR050450">
    <property type="entry name" value="COX15/CtaA_HemeA_synthase"/>
</dbReference>
<feature type="transmembrane region" description="Helical" evidence="13">
    <location>
        <begin position="94"/>
        <end position="113"/>
    </location>
</feature>
<proteinExistence type="predicted"/>
<accession>A0AAV5G7A5</accession>
<evidence type="ECO:0000256" key="1">
    <source>
        <dbReference type="ARBA" id="ARBA00004141"/>
    </source>
</evidence>
<dbReference type="PANTHER" id="PTHR35457:SF1">
    <property type="entry name" value="HEME A SYNTHASE"/>
    <property type="match status" value="1"/>
</dbReference>
<keyword evidence="3 13" id="KW-0812">Transmembrane</keyword>
<evidence type="ECO:0000256" key="4">
    <source>
        <dbReference type="ARBA" id="ARBA00022723"/>
    </source>
</evidence>
<dbReference type="GO" id="GO:0016020">
    <property type="term" value="C:membrane"/>
    <property type="evidence" value="ECO:0007669"/>
    <property type="project" value="UniProtKB-SubCell"/>
</dbReference>
<evidence type="ECO:0000256" key="10">
    <source>
        <dbReference type="ARBA" id="ARBA00023157"/>
    </source>
</evidence>
<evidence type="ECO:0000313" key="15">
    <source>
        <dbReference type="Proteomes" id="UP001054925"/>
    </source>
</evidence>
<dbReference type="GO" id="GO:0016491">
    <property type="term" value="F:oxidoreductase activity"/>
    <property type="evidence" value="ECO:0007669"/>
    <property type="project" value="UniProtKB-KW"/>
</dbReference>
<feature type="compositionally biased region" description="Polar residues" evidence="12">
    <location>
        <begin position="1"/>
        <end position="13"/>
    </location>
</feature>
<evidence type="ECO:0000313" key="14">
    <source>
        <dbReference type="EMBL" id="GJN42514.1"/>
    </source>
</evidence>
<evidence type="ECO:0000256" key="3">
    <source>
        <dbReference type="ARBA" id="ARBA00022692"/>
    </source>
</evidence>
<evidence type="ECO:0000256" key="13">
    <source>
        <dbReference type="SAM" id="Phobius"/>
    </source>
</evidence>
<keyword evidence="4" id="KW-0479">Metal-binding</keyword>
<evidence type="ECO:0000256" key="8">
    <source>
        <dbReference type="ARBA" id="ARBA00023133"/>
    </source>
</evidence>
<dbReference type="AlphaFoldDB" id="A0AAV5G7A5"/>
<dbReference type="InterPro" id="IPR003780">
    <property type="entry name" value="COX15/CtaA_fam"/>
</dbReference>
<comment type="caution">
    <text evidence="14">The sequence shown here is derived from an EMBL/GenBank/DDBJ whole genome shotgun (WGS) entry which is preliminary data.</text>
</comment>
<feature type="transmembrane region" description="Helical" evidence="13">
    <location>
        <begin position="151"/>
        <end position="172"/>
    </location>
</feature>
<sequence>MTDSSPTATQTPRTGKPGPFNRMRSFFREAAPSIKQQRIIALILLICQGGITVSGSIVRVTGSGLGCETWPNCHAGSLVPVPGAAPWIHQVIEFGNRLLTFVVAAAAIAAIVAMHMAKRRFELKLYAWLSIAGIAVQAVLGAISVFMDLHWWAVAIHFIPSMILVWIAAMLYSRIKEADDGTRTPELSDAIRYLAIAAVVGLSVVLMTGTMVTGSGVHAGDAGVGMEGRLDIDTKLMAYIHAGCMYVYVLFTVIVQVLLYRKNASDAAKKAGWVLIACIIIQWAIGVFQFYMGVPRWTIPFHIGMSSVVTAYTALLYAHGIVRAGGTSGLETGSPAGDVKREKRQKALAAR</sequence>
<protein>
    <submittedName>
        <fullName evidence="14">Cytochrome oxidase assembly protein</fullName>
    </submittedName>
</protein>
<feature type="region of interest" description="Disordered" evidence="12">
    <location>
        <begin position="332"/>
        <end position="351"/>
    </location>
</feature>
<dbReference type="GO" id="GO:0046872">
    <property type="term" value="F:metal ion binding"/>
    <property type="evidence" value="ECO:0007669"/>
    <property type="project" value="UniProtKB-KW"/>
</dbReference>
<feature type="transmembrane region" description="Helical" evidence="13">
    <location>
        <begin position="236"/>
        <end position="259"/>
    </location>
</feature>
<feature type="transmembrane region" description="Helical" evidence="13">
    <location>
        <begin position="125"/>
        <end position="145"/>
    </location>
</feature>
<keyword evidence="9 13" id="KW-0472">Membrane</keyword>